<evidence type="ECO:0000256" key="7">
    <source>
        <dbReference type="ARBA" id="ARBA00022840"/>
    </source>
</evidence>
<dbReference type="EMBL" id="GG662853">
    <property type="protein sequence ID" value="EAR87332.2"/>
    <property type="molecule type" value="Genomic_DNA"/>
</dbReference>
<dbReference type="eggNOG" id="KOG1187">
    <property type="taxonomic scope" value="Eukaryota"/>
</dbReference>
<keyword evidence="7 10" id="KW-0067">ATP-binding</keyword>
<evidence type="ECO:0000256" key="6">
    <source>
        <dbReference type="ARBA" id="ARBA00022777"/>
    </source>
</evidence>
<dbReference type="PROSITE" id="PS00108">
    <property type="entry name" value="PROTEIN_KINASE_ST"/>
    <property type="match status" value="1"/>
</dbReference>
<comment type="similarity">
    <text evidence="1">Belongs to the protein kinase superfamily. NEK Ser/Thr protein kinase family. NIMA subfamily.</text>
</comment>
<evidence type="ECO:0000259" key="12">
    <source>
        <dbReference type="PROSITE" id="PS50011"/>
    </source>
</evidence>
<comment type="catalytic activity">
    <reaction evidence="8">
        <text>L-threonyl-[protein] + ATP = O-phospho-L-threonyl-[protein] + ADP + H(+)</text>
        <dbReference type="Rhea" id="RHEA:46608"/>
        <dbReference type="Rhea" id="RHEA-COMP:11060"/>
        <dbReference type="Rhea" id="RHEA-COMP:11605"/>
        <dbReference type="ChEBI" id="CHEBI:15378"/>
        <dbReference type="ChEBI" id="CHEBI:30013"/>
        <dbReference type="ChEBI" id="CHEBI:30616"/>
        <dbReference type="ChEBI" id="CHEBI:61977"/>
        <dbReference type="ChEBI" id="CHEBI:456216"/>
        <dbReference type="EC" id="2.7.11.1"/>
    </reaction>
</comment>
<name>I7LTU9_TETTS</name>
<evidence type="ECO:0000313" key="13">
    <source>
        <dbReference type="EMBL" id="EAR87332.2"/>
    </source>
</evidence>
<evidence type="ECO:0000256" key="8">
    <source>
        <dbReference type="ARBA" id="ARBA00047899"/>
    </source>
</evidence>
<keyword evidence="5 10" id="KW-0547">Nucleotide-binding</keyword>
<keyword evidence="6 13" id="KW-0418">Kinase</keyword>
<feature type="compositionally biased region" description="Polar residues" evidence="11">
    <location>
        <begin position="1"/>
        <end position="10"/>
    </location>
</feature>
<keyword evidence="14" id="KW-1185">Reference proteome</keyword>
<evidence type="ECO:0000256" key="1">
    <source>
        <dbReference type="ARBA" id="ARBA00010886"/>
    </source>
</evidence>
<organism evidence="13 14">
    <name type="scientific">Tetrahymena thermophila (strain SB210)</name>
    <dbReference type="NCBI Taxonomy" id="312017"/>
    <lineage>
        <taxon>Eukaryota</taxon>
        <taxon>Sar</taxon>
        <taxon>Alveolata</taxon>
        <taxon>Ciliophora</taxon>
        <taxon>Intramacronucleata</taxon>
        <taxon>Oligohymenophorea</taxon>
        <taxon>Hymenostomatida</taxon>
        <taxon>Tetrahymenina</taxon>
        <taxon>Tetrahymenidae</taxon>
        <taxon>Tetrahymena</taxon>
    </lineage>
</organism>
<evidence type="ECO:0000256" key="5">
    <source>
        <dbReference type="ARBA" id="ARBA00022741"/>
    </source>
</evidence>
<evidence type="ECO:0000256" key="11">
    <source>
        <dbReference type="SAM" id="MobiDB-lite"/>
    </source>
</evidence>
<dbReference type="GO" id="GO:0005524">
    <property type="term" value="F:ATP binding"/>
    <property type="evidence" value="ECO:0007669"/>
    <property type="project" value="UniProtKB-UniRule"/>
</dbReference>
<dbReference type="Gene3D" id="1.10.510.10">
    <property type="entry name" value="Transferase(Phosphotransferase) domain 1"/>
    <property type="match status" value="1"/>
</dbReference>
<sequence length="621" mass="71400">MGQEQAKPTRQINQHNNNKQIKSCNAFEDNNDPASPLKAKQNNNATPSIKDLQQQMGLDDSEILEIIDYLKKSKYFLDQTILGKGGNGYVLKGIDAFNYKVAIKVLKCETEEQYLQNQYEYENMKQCNSKYVVKVKDLLHYHNSKSSIQFLIMERCLTDLKQFMKDKLANNIWMSKKYIYETCLQLVLGLKAIHNKNVLHLDIKPANLLLGLDLKWKYTDLGVSKNVDDERDHTVNLKGITACYSSPEQYQLYQFQSNKKITKQCDIYSLGVVFMELTGVDIRKKWVIKQKIRQKPFDKYLNPEFQEFNDAVLKNMMQYNANQRIQLDELEVILKNLINQENKQSDSQESTTQDDATRKSVVFLVEESSPSKRVKSIHKKSFSVSEDKFQDQQASNSAANGPSQIYQIQKSGNQSPSKRIIIPIEKIQSYNYSKNVGDSPENSPLKKRTTKIITRQVGGSKTPLSNKQSENIYMTGMSLTPNKQRNSQQNIPDQQEIFTKQNFNPARRAVSMHQNQEMLPPIQGINRIQQMNNNAYNNSPSPISFMKRSFIQQQQQNIPVQMVSSQLVQNSSSQSPINKNKKASSKSFSQKIIIPKKLIPGNFNGIMMTKNQFDQQFLVSN</sequence>
<evidence type="ECO:0000256" key="4">
    <source>
        <dbReference type="ARBA" id="ARBA00022679"/>
    </source>
</evidence>
<dbReference type="InterPro" id="IPR050660">
    <property type="entry name" value="NEK_Ser/Thr_kinase"/>
</dbReference>
<dbReference type="Proteomes" id="UP000009168">
    <property type="component" value="Unassembled WGS sequence"/>
</dbReference>
<feature type="region of interest" description="Disordered" evidence="11">
    <location>
        <begin position="565"/>
        <end position="588"/>
    </location>
</feature>
<dbReference type="EC" id="2.7.11.1" evidence="2"/>
<evidence type="ECO:0000256" key="2">
    <source>
        <dbReference type="ARBA" id="ARBA00012513"/>
    </source>
</evidence>
<protein>
    <recommendedName>
        <fullName evidence="2">non-specific serine/threonine protein kinase</fullName>
        <ecNumber evidence="2">2.7.11.1</ecNumber>
    </recommendedName>
</protein>
<feature type="compositionally biased region" description="Low complexity" evidence="11">
    <location>
        <begin position="11"/>
        <end position="22"/>
    </location>
</feature>
<dbReference type="Pfam" id="PF00069">
    <property type="entry name" value="Pkinase"/>
    <property type="match status" value="1"/>
</dbReference>
<dbReference type="InterPro" id="IPR008271">
    <property type="entry name" value="Ser/Thr_kinase_AS"/>
</dbReference>
<dbReference type="GO" id="GO:0004674">
    <property type="term" value="F:protein serine/threonine kinase activity"/>
    <property type="evidence" value="ECO:0007669"/>
    <property type="project" value="UniProtKB-KW"/>
</dbReference>
<reference evidence="14" key="1">
    <citation type="journal article" date="2006" name="PLoS Biol.">
        <title>Macronuclear genome sequence of the ciliate Tetrahymena thermophila, a model eukaryote.</title>
        <authorList>
            <person name="Eisen J.A."/>
            <person name="Coyne R.S."/>
            <person name="Wu M."/>
            <person name="Wu D."/>
            <person name="Thiagarajan M."/>
            <person name="Wortman J.R."/>
            <person name="Badger J.H."/>
            <person name="Ren Q."/>
            <person name="Amedeo P."/>
            <person name="Jones K.M."/>
            <person name="Tallon L.J."/>
            <person name="Delcher A.L."/>
            <person name="Salzberg S.L."/>
            <person name="Silva J.C."/>
            <person name="Haas B.J."/>
            <person name="Majoros W.H."/>
            <person name="Farzad M."/>
            <person name="Carlton J.M."/>
            <person name="Smith R.K. Jr."/>
            <person name="Garg J."/>
            <person name="Pearlman R.E."/>
            <person name="Karrer K.M."/>
            <person name="Sun L."/>
            <person name="Manning G."/>
            <person name="Elde N.C."/>
            <person name="Turkewitz A.P."/>
            <person name="Asai D.J."/>
            <person name="Wilkes D.E."/>
            <person name="Wang Y."/>
            <person name="Cai H."/>
            <person name="Collins K."/>
            <person name="Stewart B.A."/>
            <person name="Lee S.R."/>
            <person name="Wilamowska K."/>
            <person name="Weinberg Z."/>
            <person name="Ruzzo W.L."/>
            <person name="Wloga D."/>
            <person name="Gaertig J."/>
            <person name="Frankel J."/>
            <person name="Tsao C.-C."/>
            <person name="Gorovsky M.A."/>
            <person name="Keeling P.J."/>
            <person name="Waller R.F."/>
            <person name="Patron N.J."/>
            <person name="Cherry J.M."/>
            <person name="Stover N.A."/>
            <person name="Krieger C.J."/>
            <person name="del Toro C."/>
            <person name="Ryder H.F."/>
            <person name="Williamson S.C."/>
            <person name="Barbeau R.A."/>
            <person name="Hamilton E.P."/>
            <person name="Orias E."/>
        </authorList>
    </citation>
    <scope>NUCLEOTIDE SEQUENCE [LARGE SCALE GENOMIC DNA]</scope>
    <source>
        <strain evidence="14">SB210</strain>
    </source>
</reference>
<keyword evidence="4" id="KW-0808">Transferase</keyword>
<dbReference type="OrthoDB" id="312177at2759"/>
<dbReference type="STRING" id="312017.I7LTU9"/>
<dbReference type="InterPro" id="IPR011009">
    <property type="entry name" value="Kinase-like_dom_sf"/>
</dbReference>
<feature type="compositionally biased region" description="Low complexity" evidence="11">
    <location>
        <begin position="565"/>
        <end position="578"/>
    </location>
</feature>
<evidence type="ECO:0000256" key="9">
    <source>
        <dbReference type="ARBA" id="ARBA00048679"/>
    </source>
</evidence>
<dbReference type="PANTHER" id="PTHR43671:SF98">
    <property type="entry name" value="SERINE_THREONINE-PROTEIN KINASE NEK11"/>
    <property type="match status" value="1"/>
</dbReference>
<evidence type="ECO:0000313" key="14">
    <source>
        <dbReference type="Proteomes" id="UP000009168"/>
    </source>
</evidence>
<proteinExistence type="inferred from homology"/>
<feature type="compositionally biased region" description="Polar residues" evidence="11">
    <location>
        <begin position="391"/>
        <end position="401"/>
    </location>
</feature>
<dbReference type="SUPFAM" id="SSF56112">
    <property type="entry name" value="Protein kinase-like (PK-like)"/>
    <property type="match status" value="1"/>
</dbReference>
<dbReference type="InterPro" id="IPR000719">
    <property type="entry name" value="Prot_kinase_dom"/>
</dbReference>
<comment type="catalytic activity">
    <reaction evidence="9">
        <text>L-seryl-[protein] + ATP = O-phospho-L-seryl-[protein] + ADP + H(+)</text>
        <dbReference type="Rhea" id="RHEA:17989"/>
        <dbReference type="Rhea" id="RHEA-COMP:9863"/>
        <dbReference type="Rhea" id="RHEA-COMP:11604"/>
        <dbReference type="ChEBI" id="CHEBI:15378"/>
        <dbReference type="ChEBI" id="CHEBI:29999"/>
        <dbReference type="ChEBI" id="CHEBI:30616"/>
        <dbReference type="ChEBI" id="CHEBI:83421"/>
        <dbReference type="ChEBI" id="CHEBI:456216"/>
        <dbReference type="EC" id="2.7.11.1"/>
    </reaction>
</comment>
<dbReference type="PROSITE" id="PS00107">
    <property type="entry name" value="PROTEIN_KINASE_ATP"/>
    <property type="match status" value="1"/>
</dbReference>
<dbReference type="CDD" id="cd14014">
    <property type="entry name" value="STKc_PknB_like"/>
    <property type="match status" value="1"/>
</dbReference>
<dbReference type="SMART" id="SM00220">
    <property type="entry name" value="S_TKc"/>
    <property type="match status" value="1"/>
</dbReference>
<dbReference type="KEGG" id="tet:TTHERM_00058440"/>
<feature type="domain" description="Protein kinase" evidence="12">
    <location>
        <begin position="76"/>
        <end position="334"/>
    </location>
</feature>
<dbReference type="InParanoid" id="I7LTU9"/>
<dbReference type="AlphaFoldDB" id="I7LTU9"/>
<accession>I7LTU9</accession>
<feature type="binding site" evidence="10">
    <location>
        <position position="104"/>
    </location>
    <ligand>
        <name>ATP</name>
        <dbReference type="ChEBI" id="CHEBI:30616"/>
    </ligand>
</feature>
<keyword evidence="3" id="KW-0723">Serine/threonine-protein kinase</keyword>
<dbReference type="GeneID" id="7829588"/>
<dbReference type="RefSeq" id="XP_001007577.2">
    <property type="nucleotide sequence ID" value="XM_001007577.2"/>
</dbReference>
<dbReference type="PROSITE" id="PS50011">
    <property type="entry name" value="PROTEIN_KINASE_DOM"/>
    <property type="match status" value="1"/>
</dbReference>
<dbReference type="PANTHER" id="PTHR43671">
    <property type="entry name" value="SERINE/THREONINE-PROTEIN KINASE NEK"/>
    <property type="match status" value="1"/>
</dbReference>
<gene>
    <name evidence="13" type="ORF">TTHERM_00058440</name>
</gene>
<feature type="region of interest" description="Disordered" evidence="11">
    <location>
        <begin position="375"/>
        <end position="401"/>
    </location>
</feature>
<dbReference type="InterPro" id="IPR017441">
    <property type="entry name" value="Protein_kinase_ATP_BS"/>
</dbReference>
<feature type="region of interest" description="Disordered" evidence="11">
    <location>
        <begin position="1"/>
        <end position="44"/>
    </location>
</feature>
<evidence type="ECO:0000256" key="3">
    <source>
        <dbReference type="ARBA" id="ARBA00022527"/>
    </source>
</evidence>
<evidence type="ECO:0000256" key="10">
    <source>
        <dbReference type="PROSITE-ProRule" id="PRU10141"/>
    </source>
</evidence>